<feature type="compositionally biased region" description="Basic and acidic residues" evidence="1">
    <location>
        <begin position="110"/>
        <end position="121"/>
    </location>
</feature>
<dbReference type="AlphaFoldDB" id="A0A226D2Q0"/>
<comment type="caution">
    <text evidence="4">The sequence shown here is derived from an EMBL/GenBank/DDBJ whole genome shotgun (WGS) entry which is preliminary data.</text>
</comment>
<evidence type="ECO:0000256" key="2">
    <source>
        <dbReference type="SAM" id="Phobius"/>
    </source>
</evidence>
<dbReference type="InterPro" id="IPR000488">
    <property type="entry name" value="Death_dom"/>
</dbReference>
<dbReference type="PROSITE" id="PS50017">
    <property type="entry name" value="DEATH_DOMAIN"/>
    <property type="match status" value="1"/>
</dbReference>
<dbReference type="GO" id="GO:0007165">
    <property type="term" value="P:signal transduction"/>
    <property type="evidence" value="ECO:0007669"/>
    <property type="project" value="InterPro"/>
</dbReference>
<sequence length="443" mass="49726">MPPLPIKELVKIFIQDVHLVEGRCQFIDSLGIAPATKIPLEGLYTHKTITATDYFSRILHDWAGRVGGEATVLELIKILRDEEFVSVADAVQEQLICGNDKSVKLGNHSAHGDHVDVEPGSRDQGSNAEQNTCPVFQETAVTSFRWQSPRVPIIASVLGVIIIFLVGVTLVIINIERTPSAIKQDYSVSNINDTVTSDVSSTTRKRRPEYLNSVTTSQTVYKSVTSTQSFTSFTQPSDMSWRRGVKRIKIFRFADLKDFCDTRIILELHYPQIFLENDLSDFNNVQCVDHVFQLAIFVKVTQFQLSRITQLFRDVENLAFVTSATCSEADQDMSGSFQKISRQVYPSLEQLTLVKLSVCSGLFQMLNATLTFPNLKLLPVYHLSLKDTDNAFLQDIVSMAKFPPKFQCTECIRFYLTEFECSGYIITNFKCAVQAGILGLGMV</sequence>
<organism evidence="4 5">
    <name type="scientific">Folsomia candida</name>
    <name type="common">Springtail</name>
    <dbReference type="NCBI Taxonomy" id="158441"/>
    <lineage>
        <taxon>Eukaryota</taxon>
        <taxon>Metazoa</taxon>
        <taxon>Ecdysozoa</taxon>
        <taxon>Arthropoda</taxon>
        <taxon>Hexapoda</taxon>
        <taxon>Collembola</taxon>
        <taxon>Entomobryomorpha</taxon>
        <taxon>Isotomoidea</taxon>
        <taxon>Isotomidae</taxon>
        <taxon>Proisotominae</taxon>
        <taxon>Folsomia</taxon>
    </lineage>
</organism>
<proteinExistence type="predicted"/>
<feature type="region of interest" description="Disordered" evidence="1">
    <location>
        <begin position="108"/>
        <end position="129"/>
    </location>
</feature>
<keyword evidence="2" id="KW-1133">Transmembrane helix</keyword>
<keyword evidence="2" id="KW-0812">Transmembrane</keyword>
<gene>
    <name evidence="4" type="ORF">Fcan01_26078</name>
</gene>
<evidence type="ECO:0000313" key="5">
    <source>
        <dbReference type="Proteomes" id="UP000198287"/>
    </source>
</evidence>
<evidence type="ECO:0000259" key="3">
    <source>
        <dbReference type="PROSITE" id="PS50017"/>
    </source>
</evidence>
<name>A0A226D2Q0_FOLCA</name>
<protein>
    <recommendedName>
        <fullName evidence="3">Death domain-containing protein</fullName>
    </recommendedName>
</protein>
<evidence type="ECO:0000313" key="4">
    <source>
        <dbReference type="EMBL" id="OXA39108.1"/>
    </source>
</evidence>
<feature type="domain" description="Death" evidence="3">
    <location>
        <begin position="58"/>
        <end position="95"/>
    </location>
</feature>
<dbReference type="Proteomes" id="UP000198287">
    <property type="component" value="Unassembled WGS sequence"/>
</dbReference>
<evidence type="ECO:0000256" key="1">
    <source>
        <dbReference type="SAM" id="MobiDB-lite"/>
    </source>
</evidence>
<reference evidence="4 5" key="1">
    <citation type="submission" date="2015-12" db="EMBL/GenBank/DDBJ databases">
        <title>The genome of Folsomia candida.</title>
        <authorList>
            <person name="Faddeeva A."/>
            <person name="Derks M.F."/>
            <person name="Anvar Y."/>
            <person name="Smit S."/>
            <person name="Van Straalen N."/>
            <person name="Roelofs D."/>
        </authorList>
    </citation>
    <scope>NUCLEOTIDE SEQUENCE [LARGE SCALE GENOMIC DNA]</scope>
    <source>
        <strain evidence="4 5">VU population</strain>
        <tissue evidence="4">Whole body</tissue>
    </source>
</reference>
<feature type="transmembrane region" description="Helical" evidence="2">
    <location>
        <begin position="153"/>
        <end position="173"/>
    </location>
</feature>
<keyword evidence="5" id="KW-1185">Reference proteome</keyword>
<keyword evidence="2" id="KW-0472">Membrane</keyword>
<dbReference type="EMBL" id="LNIX01000041">
    <property type="protein sequence ID" value="OXA39108.1"/>
    <property type="molecule type" value="Genomic_DNA"/>
</dbReference>
<accession>A0A226D2Q0</accession>